<keyword evidence="2" id="KW-1185">Reference proteome</keyword>
<protein>
    <submittedName>
        <fullName evidence="1">Pilus assembly PilX N-terminal domain-containing protein</fullName>
    </submittedName>
</protein>
<proteinExistence type="predicted"/>
<evidence type="ECO:0000313" key="2">
    <source>
        <dbReference type="Proteomes" id="UP001058461"/>
    </source>
</evidence>
<dbReference type="Proteomes" id="UP001058461">
    <property type="component" value="Chromosome"/>
</dbReference>
<dbReference type="RefSeq" id="WP_255853148.1">
    <property type="nucleotide sequence ID" value="NZ_CP073347.1"/>
</dbReference>
<evidence type="ECO:0000313" key="1">
    <source>
        <dbReference type="EMBL" id="UTW11114.1"/>
    </source>
</evidence>
<organism evidence="1 2">
    <name type="scientific">Marinobacterium rhizophilum</name>
    <dbReference type="NCBI Taxonomy" id="420402"/>
    <lineage>
        <taxon>Bacteria</taxon>
        <taxon>Pseudomonadati</taxon>
        <taxon>Pseudomonadota</taxon>
        <taxon>Gammaproteobacteria</taxon>
        <taxon>Oceanospirillales</taxon>
        <taxon>Oceanospirillaceae</taxon>
        <taxon>Marinobacterium</taxon>
    </lineage>
</organism>
<reference evidence="1" key="1">
    <citation type="submission" date="2021-04" db="EMBL/GenBank/DDBJ databases">
        <title>Oceanospirillales bacteria with DddD are important DMSP degraders in coastal seawater.</title>
        <authorList>
            <person name="Liu J."/>
        </authorList>
    </citation>
    <scope>NUCLEOTIDE SEQUENCE</scope>
    <source>
        <strain evidence="1">D13-1</strain>
    </source>
</reference>
<dbReference type="EMBL" id="CP073347">
    <property type="protein sequence ID" value="UTW11114.1"/>
    <property type="molecule type" value="Genomic_DNA"/>
</dbReference>
<sequence>MKGRQTGAATLFVTVIILALLTVIAAVSAKIGMFELKTSSNTNRAKEALHAGQGGLDYGAIRYLDDASWAGESLEMPFGGPGASVSVSAVTGTDSVVLNAVGESVDTTGLARVEEKFARVPVIDVGELPPLMANGNFPPTGSLSIVTNPNGGGTGVPVSGWVEDGTKTGTASWQTCNVDEWLYEDQNAAKVKSAQSDGFVLCHTCKCSQAINPICKAQDVTDADECPDIVVNTAGIPDVFQNLFGALPTDTDANGTDDWEEFMNAVAKVKLSNCAGLGPNSGDQFYSGGVATQLPLIWVEGDCTIPANTEVGSYAAPFILFVHGDLTISANSVFYGIAFGFSDKYSNPPAAEANALEIRGGAIVYGVVLTTDTVTSPTGNYTLVYSEKLLEKITGVDDTFDELARYPGSWTDTK</sequence>
<gene>
    <name evidence="1" type="ORF">KDW95_17820</name>
</gene>
<accession>A0ABY5HGM3</accession>
<name>A0ABY5HGM3_9GAMM</name>